<dbReference type="Pfam" id="PF00702">
    <property type="entry name" value="Hydrolase"/>
    <property type="match status" value="1"/>
</dbReference>
<dbReference type="InterPro" id="IPR006439">
    <property type="entry name" value="HAD-SF_hydro_IA"/>
</dbReference>
<evidence type="ECO:0000256" key="1">
    <source>
        <dbReference type="SAM" id="MobiDB-lite"/>
    </source>
</evidence>
<dbReference type="InterPro" id="IPR036412">
    <property type="entry name" value="HAD-like_sf"/>
</dbReference>
<proteinExistence type="predicted"/>
<name>A0A7S0S7Y5_9CHLO</name>
<dbReference type="EMBL" id="HBFC01003610">
    <property type="protein sequence ID" value="CAD8699250.1"/>
    <property type="molecule type" value="Transcribed_RNA"/>
</dbReference>
<dbReference type="SFLD" id="SFLDG01129">
    <property type="entry name" value="C1.5:_HAD__Beta-PGM__Phosphata"/>
    <property type="match status" value="1"/>
</dbReference>
<dbReference type="GO" id="GO:0008967">
    <property type="term" value="F:phosphoglycolate phosphatase activity"/>
    <property type="evidence" value="ECO:0007669"/>
    <property type="project" value="TreeGrafter"/>
</dbReference>
<evidence type="ECO:0000313" key="2">
    <source>
        <dbReference type="EMBL" id="CAD8699250.1"/>
    </source>
</evidence>
<dbReference type="SFLD" id="SFLDS00003">
    <property type="entry name" value="Haloacid_Dehalogenase"/>
    <property type="match status" value="1"/>
</dbReference>
<dbReference type="SUPFAM" id="SSF56784">
    <property type="entry name" value="HAD-like"/>
    <property type="match status" value="1"/>
</dbReference>
<dbReference type="AlphaFoldDB" id="A0A7S0S7Y5"/>
<dbReference type="NCBIfam" id="TIGR01509">
    <property type="entry name" value="HAD-SF-IA-v3"/>
    <property type="match status" value="1"/>
</dbReference>
<gene>
    <name evidence="2" type="ORF">MANT1106_LOCUS1932</name>
</gene>
<accession>A0A7S0S7Y5</accession>
<organism evidence="2">
    <name type="scientific">Mantoniella antarctica</name>
    <dbReference type="NCBI Taxonomy" id="81844"/>
    <lineage>
        <taxon>Eukaryota</taxon>
        <taxon>Viridiplantae</taxon>
        <taxon>Chlorophyta</taxon>
        <taxon>Mamiellophyceae</taxon>
        <taxon>Mamiellales</taxon>
        <taxon>Mamiellaceae</taxon>
        <taxon>Mantoniella</taxon>
    </lineage>
</organism>
<dbReference type="InterPro" id="IPR023198">
    <property type="entry name" value="PGP-like_dom2"/>
</dbReference>
<dbReference type="PANTHER" id="PTHR43434:SF1">
    <property type="entry name" value="PHOSPHOGLYCOLATE PHOSPHATASE"/>
    <property type="match status" value="1"/>
</dbReference>
<sequence length="866" mass="94388">MNAAAALSATPAFVRPRVSYRARTPGGTASSHKASRALVVRSALTSNEPKAPGASQDEEDRPSGRRDPLSAMMNFMSKINPLASVFNSPSDKLHVHFGAGRLGFGLVLPALETSGSPYVIMNRPSAVWQPVVQRGVESQQHVGIKINGECSCGGRGLHVVTEDDIRQHEDGIMGVIHEALDKGACGFLCLSMDTELVAPLIGAATSFSCALGPAMRVLVDHFINLPDVEDEARPVLYACENDHSSVEQLQFALRTKVEAVPCMVDRICVDLVVSADANTVDVTAEGHEGSIVVMNQRDSGGVEDGPLAGDIVQTAANEEDSSYLYRKKLLTVNGMHTVIAFRTLCDYAAGQKSYVPPEKCPSMPLLSEETITQTQRDEIWAWGVAQMLVLMWEHGLPTMMRVHQQDTAEGLVMVLLGQLRTTLDRFFSIEDSTSRVLGGGVSLRYEGRLLPTYDTISSSIFQANWTGCCAQEILLQEAGVEFSTLKASLQTLVDEARPFAAVDKRARAVQALAEAMKEEQAAVQIRWEQVRTAAAGEVAVIFDFDGTLGDTESPAMEVAFWELAPYFPNVVPADLTPQYMREFVRHNAGKAFEIMLKKVEKDRADVGLPPIEEVRAKFSEDFEIIQVVNIHRAGLGLKQLELTREDHKNLLEKQKDETIQSLRVLAKPNDGVIKCLNFLKISGFKYAIATTSPKPRVPVCVDTARLRDFFPDDKIHSGESDFDPPRFKPAPDVYLKAAAAEGIPVTSCVAVEDSVSGVGSAANANIALIVGYVGASHITPDSQDTHADSLLQGAKSDNGIGADIVIRDMEDLPNIINYFLDLKLDSPEKCKRPFFDFTSVQPLLRDRCWLKAGKAGVPEAEDANPR</sequence>
<dbReference type="InterPro" id="IPR023214">
    <property type="entry name" value="HAD_sf"/>
</dbReference>
<feature type="region of interest" description="Disordered" evidence="1">
    <location>
        <begin position="17"/>
        <end position="69"/>
    </location>
</feature>
<reference evidence="2" key="1">
    <citation type="submission" date="2021-01" db="EMBL/GenBank/DDBJ databases">
        <authorList>
            <person name="Corre E."/>
            <person name="Pelletier E."/>
            <person name="Niang G."/>
            <person name="Scheremetjew M."/>
            <person name="Finn R."/>
            <person name="Kale V."/>
            <person name="Holt S."/>
            <person name="Cochrane G."/>
            <person name="Meng A."/>
            <person name="Brown T."/>
            <person name="Cohen L."/>
        </authorList>
    </citation>
    <scope>NUCLEOTIDE SEQUENCE</scope>
    <source>
        <strain evidence="2">SL-175</strain>
    </source>
</reference>
<protein>
    <submittedName>
        <fullName evidence="2">Uncharacterized protein</fullName>
    </submittedName>
</protein>
<dbReference type="Gene3D" id="1.10.150.240">
    <property type="entry name" value="Putative phosphatase, domain 2"/>
    <property type="match status" value="1"/>
</dbReference>
<dbReference type="PANTHER" id="PTHR43434">
    <property type="entry name" value="PHOSPHOGLYCOLATE PHOSPHATASE"/>
    <property type="match status" value="1"/>
</dbReference>
<dbReference type="GO" id="GO:0006281">
    <property type="term" value="P:DNA repair"/>
    <property type="evidence" value="ECO:0007669"/>
    <property type="project" value="TreeGrafter"/>
</dbReference>
<dbReference type="Gene3D" id="3.40.50.1000">
    <property type="entry name" value="HAD superfamily/HAD-like"/>
    <property type="match status" value="1"/>
</dbReference>
<dbReference type="InterPro" id="IPR050155">
    <property type="entry name" value="HAD-like_hydrolase_sf"/>
</dbReference>